<dbReference type="STRING" id="1121863.GCA_000621185_00685"/>
<dbReference type="Proteomes" id="UP000037315">
    <property type="component" value="Unassembled WGS sequence"/>
</dbReference>
<dbReference type="SUPFAM" id="SSF142433">
    <property type="entry name" value="CinA-like"/>
    <property type="match status" value="1"/>
</dbReference>
<keyword evidence="4" id="KW-1185">Reference proteome</keyword>
<feature type="domain" description="CinA C-terminal" evidence="2">
    <location>
        <begin position="8"/>
        <end position="159"/>
    </location>
</feature>
<feature type="region of interest" description="Disordered" evidence="1">
    <location>
        <begin position="88"/>
        <end position="110"/>
    </location>
</feature>
<reference evidence="3 4" key="1">
    <citation type="submission" date="2015-06" db="EMBL/GenBank/DDBJ databases">
        <title>Genome sequencing of Cronobacter sp. strain DJ34 isolated from petroleum contaminated sludge of Duliajan Oil Fields, Assam, India.</title>
        <authorList>
            <person name="Pal S."/>
            <person name="Banerjee T.D."/>
            <person name="Roy A."/>
            <person name="Sar P."/>
            <person name="Kazy S.K."/>
        </authorList>
    </citation>
    <scope>NUCLEOTIDE SEQUENCE [LARGE SCALE GENOMIC DNA]</scope>
    <source>
        <strain evidence="3 4">DJ34</strain>
    </source>
</reference>
<dbReference type="NCBIfam" id="TIGR00199">
    <property type="entry name" value="PncC_domain"/>
    <property type="match status" value="1"/>
</dbReference>
<organism evidence="3 4">
    <name type="scientific">Franconibacter pulveris</name>
    <dbReference type="NCBI Taxonomy" id="435910"/>
    <lineage>
        <taxon>Bacteria</taxon>
        <taxon>Pseudomonadati</taxon>
        <taxon>Pseudomonadota</taxon>
        <taxon>Gammaproteobacteria</taxon>
        <taxon>Enterobacterales</taxon>
        <taxon>Enterobacteriaceae</taxon>
        <taxon>Franconibacter</taxon>
    </lineage>
</organism>
<dbReference type="NCBIfam" id="NF002972">
    <property type="entry name" value="PRK03657.1"/>
    <property type="match status" value="1"/>
</dbReference>
<accession>A0A0J8VT19</accession>
<dbReference type="Pfam" id="PF02464">
    <property type="entry name" value="CinA"/>
    <property type="match status" value="1"/>
</dbReference>
<dbReference type="OrthoDB" id="9801454at2"/>
<dbReference type="EMBL" id="LFEJ01000003">
    <property type="protein sequence ID" value="KMV36336.1"/>
    <property type="molecule type" value="Genomic_DNA"/>
</dbReference>
<dbReference type="RefSeq" id="WP_024555668.1">
    <property type="nucleotide sequence ID" value="NZ_LFEJ01000003.1"/>
</dbReference>
<evidence type="ECO:0000313" key="3">
    <source>
        <dbReference type="EMBL" id="KMV36336.1"/>
    </source>
</evidence>
<comment type="caution">
    <text evidence="3">The sequence shown here is derived from an EMBL/GenBank/DDBJ whole genome shotgun (WGS) entry which is preliminary data.</text>
</comment>
<dbReference type="InterPro" id="IPR036653">
    <property type="entry name" value="CinA-like_C"/>
</dbReference>
<dbReference type="PATRIC" id="fig|1656095.3.peg.321"/>
<gene>
    <name evidence="3" type="ORF">ACH50_02710</name>
</gene>
<dbReference type="Gene3D" id="3.90.950.20">
    <property type="entry name" value="CinA-like"/>
    <property type="match status" value="1"/>
</dbReference>
<protein>
    <submittedName>
        <fullName evidence="3">Competence protein ComA</fullName>
    </submittedName>
</protein>
<dbReference type="InterPro" id="IPR008136">
    <property type="entry name" value="CinA_C"/>
</dbReference>
<evidence type="ECO:0000313" key="4">
    <source>
        <dbReference type="Proteomes" id="UP000037315"/>
    </source>
</evidence>
<name>A0A0J8VT19_9ENTR</name>
<evidence type="ECO:0000256" key="1">
    <source>
        <dbReference type="SAM" id="MobiDB-lite"/>
    </source>
</evidence>
<sequence>MNDAIERATTKVREYLRAKGLKLATAESCTGGLIAYSLCATGDTTDFFSSGFTTYTNKAKQNMLGVSEETLRLYTAVSEQTVKEMAQGARDRSGEDVSLSVSGYAGPDGGEDGTPAGTVWFGWALNDGRVVAEKRHFNGDPKTVIDQAAAFALERLIELLKEQE</sequence>
<evidence type="ECO:0000259" key="2">
    <source>
        <dbReference type="Pfam" id="PF02464"/>
    </source>
</evidence>
<dbReference type="AlphaFoldDB" id="A0A0J8VT19"/>
<proteinExistence type="predicted"/>